<feature type="transmembrane region" description="Helical" evidence="2">
    <location>
        <begin position="66"/>
        <end position="97"/>
    </location>
</feature>
<feature type="domain" description="DUF4190" evidence="3">
    <location>
        <begin position="66"/>
        <end position="132"/>
    </location>
</feature>
<keyword evidence="5" id="KW-1185">Reference proteome</keyword>
<evidence type="ECO:0000313" key="5">
    <source>
        <dbReference type="Proteomes" id="UP000637628"/>
    </source>
</evidence>
<dbReference type="InterPro" id="IPR025241">
    <property type="entry name" value="DUF4190"/>
</dbReference>
<name>A0ABQ3YPT8_9ACTN</name>
<feature type="transmembrane region" description="Helical" evidence="2">
    <location>
        <begin position="117"/>
        <end position="143"/>
    </location>
</feature>
<protein>
    <recommendedName>
        <fullName evidence="3">DUF4190 domain-containing protein</fullName>
    </recommendedName>
</protein>
<sequence length="148" mass="15391">MTDPYQPTGQPNPNPPPPDPYVPPAYQPQPYAQPTPYAQADPYAQPAYQQPAFPYGYQPPRPTEGLAIASLVVSCVSVFGLCFYGIGALLGIVGAILGHVARRRIARDGSNGAGMALAGIITGWIVAALGALGLAAAIIFLVANPNFS</sequence>
<evidence type="ECO:0000259" key="3">
    <source>
        <dbReference type="Pfam" id="PF13828"/>
    </source>
</evidence>
<keyword evidence="2" id="KW-0812">Transmembrane</keyword>
<keyword evidence="2" id="KW-1133">Transmembrane helix</keyword>
<dbReference type="Pfam" id="PF13828">
    <property type="entry name" value="DUF4190"/>
    <property type="match status" value="1"/>
</dbReference>
<reference evidence="4 5" key="1">
    <citation type="submission" date="2021-01" db="EMBL/GenBank/DDBJ databases">
        <title>Whole genome shotgun sequence of Actinoplanes durhamensis NBRC 14914.</title>
        <authorList>
            <person name="Komaki H."/>
            <person name="Tamura T."/>
        </authorList>
    </citation>
    <scope>NUCLEOTIDE SEQUENCE [LARGE SCALE GENOMIC DNA]</scope>
    <source>
        <strain evidence="4 5">NBRC 14914</strain>
    </source>
</reference>
<evidence type="ECO:0000256" key="2">
    <source>
        <dbReference type="SAM" id="Phobius"/>
    </source>
</evidence>
<dbReference type="Proteomes" id="UP000637628">
    <property type="component" value="Unassembled WGS sequence"/>
</dbReference>
<evidence type="ECO:0000313" key="4">
    <source>
        <dbReference type="EMBL" id="GID99590.1"/>
    </source>
</evidence>
<feature type="compositionally biased region" description="Pro residues" evidence="1">
    <location>
        <begin position="10"/>
        <end position="33"/>
    </location>
</feature>
<organism evidence="4 5">
    <name type="scientific">Paractinoplanes durhamensis</name>
    <dbReference type="NCBI Taxonomy" id="113563"/>
    <lineage>
        <taxon>Bacteria</taxon>
        <taxon>Bacillati</taxon>
        <taxon>Actinomycetota</taxon>
        <taxon>Actinomycetes</taxon>
        <taxon>Micromonosporales</taxon>
        <taxon>Micromonosporaceae</taxon>
        <taxon>Paractinoplanes</taxon>
    </lineage>
</organism>
<keyword evidence="2" id="KW-0472">Membrane</keyword>
<dbReference type="EMBL" id="BOML01000008">
    <property type="protein sequence ID" value="GID99590.1"/>
    <property type="molecule type" value="Genomic_DNA"/>
</dbReference>
<feature type="region of interest" description="Disordered" evidence="1">
    <location>
        <begin position="1"/>
        <end position="39"/>
    </location>
</feature>
<dbReference type="RefSeq" id="WP_203725193.1">
    <property type="nucleotide sequence ID" value="NZ_BAAATX010000085.1"/>
</dbReference>
<comment type="caution">
    <text evidence="4">The sequence shown here is derived from an EMBL/GenBank/DDBJ whole genome shotgun (WGS) entry which is preliminary data.</text>
</comment>
<gene>
    <name evidence="4" type="ORF">Adu01nite_09410</name>
</gene>
<proteinExistence type="predicted"/>
<accession>A0ABQ3YPT8</accession>
<evidence type="ECO:0000256" key="1">
    <source>
        <dbReference type="SAM" id="MobiDB-lite"/>
    </source>
</evidence>